<dbReference type="InterPro" id="IPR029063">
    <property type="entry name" value="SAM-dependent_MTases_sf"/>
</dbReference>
<dbReference type="RefSeq" id="XP_034010647.1">
    <property type="nucleotide sequence ID" value="XM_034157453.1"/>
</dbReference>
<gene>
    <name evidence="8" type="ORF">DIURU_004566</name>
</gene>
<keyword evidence="9" id="KW-1185">Reference proteome</keyword>
<dbReference type="Proteomes" id="UP000449547">
    <property type="component" value="Unassembled WGS sequence"/>
</dbReference>
<dbReference type="EMBL" id="SWFT01000137">
    <property type="protein sequence ID" value="KAA8898722.1"/>
    <property type="molecule type" value="Genomic_DNA"/>
</dbReference>
<dbReference type="VEuPathDB" id="FungiDB:DIURU_004566"/>
<dbReference type="GeneID" id="54783217"/>
<evidence type="ECO:0000256" key="6">
    <source>
        <dbReference type="ARBA" id="ARBA00041184"/>
    </source>
</evidence>
<dbReference type="SUPFAM" id="SSF53335">
    <property type="entry name" value="S-adenosyl-L-methionine-dependent methyltransferases"/>
    <property type="match status" value="1"/>
</dbReference>
<keyword evidence="3" id="KW-0489">Methyltransferase</keyword>
<dbReference type="OrthoDB" id="20105at2759"/>
<dbReference type="InterPro" id="IPR050082">
    <property type="entry name" value="RNA_methyltr_RlmE"/>
</dbReference>
<evidence type="ECO:0000313" key="8">
    <source>
        <dbReference type="EMBL" id="KAA8898722.1"/>
    </source>
</evidence>
<name>A0A642UH01_DIURU</name>
<evidence type="ECO:0000256" key="1">
    <source>
        <dbReference type="ARBA" id="ARBA00009258"/>
    </source>
</evidence>
<feature type="domain" description="Ribosomal RNA methyltransferase FtsJ" evidence="7">
    <location>
        <begin position="43"/>
        <end position="233"/>
    </location>
</feature>
<keyword evidence="4" id="KW-0808">Transferase</keyword>
<dbReference type="InterPro" id="IPR002877">
    <property type="entry name" value="RNA_MeTrfase_FtsJ_dom"/>
</dbReference>
<dbReference type="Pfam" id="PF01728">
    <property type="entry name" value="FtsJ"/>
    <property type="match status" value="1"/>
</dbReference>
<dbReference type="GO" id="GO:0005739">
    <property type="term" value="C:mitochondrion"/>
    <property type="evidence" value="ECO:0007669"/>
    <property type="project" value="TreeGrafter"/>
</dbReference>
<accession>A0A642UH01</accession>
<organism evidence="8 9">
    <name type="scientific">Diutina rugosa</name>
    <name type="common">Yeast</name>
    <name type="synonym">Candida rugosa</name>
    <dbReference type="NCBI Taxonomy" id="5481"/>
    <lineage>
        <taxon>Eukaryota</taxon>
        <taxon>Fungi</taxon>
        <taxon>Dikarya</taxon>
        <taxon>Ascomycota</taxon>
        <taxon>Saccharomycotina</taxon>
        <taxon>Pichiomycetes</taxon>
        <taxon>Debaryomycetaceae</taxon>
        <taxon>Diutina</taxon>
    </lineage>
</organism>
<dbReference type="AlphaFoldDB" id="A0A642UH01"/>
<evidence type="ECO:0000259" key="7">
    <source>
        <dbReference type="Pfam" id="PF01728"/>
    </source>
</evidence>
<sequence length="264" mass="30099">MPSPRLRTFCSTQVRLFATHADIHSKRSPRERTFDAVCMAMQAKLHRLDQQHHLFTPEVKTVIDVGYAPGNWSQYSKFRLCDVHRIEEDKFNDTCHLLGVDILFSTPPVKGMSCIQGNIFSKLTHDIVARHIATFNQPVDLILSDLGMPFSQLYGFYSNTISRPHMRLNTNKALQKPMTDVNVAAANLAEASYFLSRRVLRLGGSLVVRMGRLTKAPPRELRDKLENEFGDVVYERDHNDHIFVCKDKVTEPPPLPSPWEAAKL</sequence>
<protein>
    <recommendedName>
        <fullName evidence="6">rRNA methyltransferase 2, mitochondrial</fullName>
    </recommendedName>
</protein>
<comment type="caution">
    <text evidence="8">The sequence shown here is derived from an EMBL/GenBank/DDBJ whole genome shotgun (WGS) entry which is preliminary data.</text>
</comment>
<evidence type="ECO:0000256" key="4">
    <source>
        <dbReference type="ARBA" id="ARBA00022679"/>
    </source>
</evidence>
<evidence type="ECO:0000256" key="2">
    <source>
        <dbReference type="ARBA" id="ARBA00022552"/>
    </source>
</evidence>
<keyword evidence="2" id="KW-0698">rRNA processing</keyword>
<dbReference type="PANTHER" id="PTHR10920:SF18">
    <property type="entry name" value="RRNA METHYLTRANSFERASE 2, MITOCHONDRIAL"/>
    <property type="match status" value="1"/>
</dbReference>
<dbReference type="GO" id="GO:0008650">
    <property type="term" value="F:rRNA (uridine-2'-O-)-methyltransferase activity"/>
    <property type="evidence" value="ECO:0007669"/>
    <property type="project" value="TreeGrafter"/>
</dbReference>
<proteinExistence type="inferred from homology"/>
<evidence type="ECO:0000256" key="5">
    <source>
        <dbReference type="ARBA" id="ARBA00022691"/>
    </source>
</evidence>
<reference evidence="8 9" key="1">
    <citation type="submission" date="2019-07" db="EMBL/GenBank/DDBJ databases">
        <title>Genome assembly of two rare yeast pathogens: Diutina rugosa and Trichomonascus ciferrii.</title>
        <authorList>
            <person name="Mixao V."/>
            <person name="Saus E."/>
            <person name="Hansen A."/>
            <person name="Lass-Flor C."/>
            <person name="Gabaldon T."/>
        </authorList>
    </citation>
    <scope>NUCLEOTIDE SEQUENCE [LARGE SCALE GENOMIC DNA]</scope>
    <source>
        <strain evidence="8 9">CBS 613</strain>
    </source>
</reference>
<evidence type="ECO:0000313" key="9">
    <source>
        <dbReference type="Proteomes" id="UP000449547"/>
    </source>
</evidence>
<dbReference type="Gene3D" id="3.40.50.150">
    <property type="entry name" value="Vaccinia Virus protein VP39"/>
    <property type="match status" value="1"/>
</dbReference>
<keyword evidence="5" id="KW-0949">S-adenosyl-L-methionine</keyword>
<dbReference type="OMA" id="FKEISWT"/>
<dbReference type="PANTHER" id="PTHR10920">
    <property type="entry name" value="RIBOSOMAL RNA METHYLTRANSFERASE"/>
    <property type="match status" value="1"/>
</dbReference>
<evidence type="ECO:0000256" key="3">
    <source>
        <dbReference type="ARBA" id="ARBA00022603"/>
    </source>
</evidence>
<comment type="similarity">
    <text evidence="1">Belongs to the class I-like SAM-binding methyltransferase superfamily. RNA methyltransferase RlmE family.</text>
</comment>